<name>A0A7W6NL21_9HYPH</name>
<dbReference type="Proteomes" id="UP000528286">
    <property type="component" value="Unassembled WGS sequence"/>
</dbReference>
<proteinExistence type="predicted"/>
<dbReference type="AlphaFoldDB" id="A0A7W6NL21"/>
<reference evidence="1 2" key="1">
    <citation type="submission" date="2020-08" db="EMBL/GenBank/DDBJ databases">
        <title>Genomic Encyclopedia of Type Strains, Phase IV (KMG-IV): sequencing the most valuable type-strain genomes for metagenomic binning, comparative biology and taxonomic classification.</title>
        <authorList>
            <person name="Goeker M."/>
        </authorList>
    </citation>
    <scope>NUCLEOTIDE SEQUENCE [LARGE SCALE GENOMIC DNA]</scope>
    <source>
        <strain evidence="1 2">DSM 29853</strain>
    </source>
</reference>
<organism evidence="1 2">
    <name type="scientific">Gellertiella hungarica</name>
    <dbReference type="NCBI Taxonomy" id="1572859"/>
    <lineage>
        <taxon>Bacteria</taxon>
        <taxon>Pseudomonadati</taxon>
        <taxon>Pseudomonadota</taxon>
        <taxon>Alphaproteobacteria</taxon>
        <taxon>Hyphomicrobiales</taxon>
        <taxon>Rhizobiaceae</taxon>
        <taxon>Gellertiella</taxon>
    </lineage>
</organism>
<gene>
    <name evidence="1" type="ORF">GGR23_002069</name>
</gene>
<keyword evidence="2" id="KW-1185">Reference proteome</keyword>
<comment type="caution">
    <text evidence="1">The sequence shown here is derived from an EMBL/GenBank/DDBJ whole genome shotgun (WGS) entry which is preliminary data.</text>
</comment>
<accession>A0A7W6NL21</accession>
<evidence type="ECO:0000313" key="1">
    <source>
        <dbReference type="EMBL" id="MBB4064882.1"/>
    </source>
</evidence>
<sequence length="91" mass="10224">MATNENRPGPLDYPVKPMSSLSPTLHPLHEAAMRLADIGLTRVRSKNKTRDLVAMLLSHGARAWRLNQPPASIHLYVAPSEGRFPVYLRIR</sequence>
<dbReference type="EMBL" id="JACIEZ010000003">
    <property type="protein sequence ID" value="MBB4064882.1"/>
    <property type="molecule type" value="Genomic_DNA"/>
</dbReference>
<protein>
    <submittedName>
        <fullName evidence="1">Uncharacterized protein</fullName>
    </submittedName>
</protein>
<evidence type="ECO:0000313" key="2">
    <source>
        <dbReference type="Proteomes" id="UP000528286"/>
    </source>
</evidence>